<keyword evidence="15" id="KW-0675">Receptor</keyword>
<feature type="domain" description="Protein kinase" evidence="21">
    <location>
        <begin position="314"/>
        <end position="588"/>
    </location>
</feature>
<keyword evidence="23" id="KW-1185">Reference proteome</keyword>
<keyword evidence="6" id="KW-0808">Transferase</keyword>
<dbReference type="Pfam" id="PF13855">
    <property type="entry name" value="LRR_8"/>
    <property type="match status" value="1"/>
</dbReference>
<keyword evidence="9" id="KW-0677">Repeat</keyword>
<feature type="chain" id="PRO_5012971436" description="non-specific serine/threonine protein kinase" evidence="20">
    <location>
        <begin position="24"/>
        <end position="623"/>
    </location>
</feature>
<evidence type="ECO:0000256" key="19">
    <source>
        <dbReference type="SAM" id="Phobius"/>
    </source>
</evidence>
<dbReference type="InterPro" id="IPR013210">
    <property type="entry name" value="LRR_N_plant-typ"/>
</dbReference>
<organism evidence="22 23">
    <name type="scientific">Manihot esculenta</name>
    <name type="common">Cassava</name>
    <name type="synonym">Jatropha manihot</name>
    <dbReference type="NCBI Taxonomy" id="3983"/>
    <lineage>
        <taxon>Eukaryota</taxon>
        <taxon>Viridiplantae</taxon>
        <taxon>Streptophyta</taxon>
        <taxon>Embryophyta</taxon>
        <taxon>Tracheophyta</taxon>
        <taxon>Spermatophyta</taxon>
        <taxon>Magnoliopsida</taxon>
        <taxon>eudicotyledons</taxon>
        <taxon>Gunneridae</taxon>
        <taxon>Pentapetalae</taxon>
        <taxon>rosids</taxon>
        <taxon>fabids</taxon>
        <taxon>Malpighiales</taxon>
        <taxon>Euphorbiaceae</taxon>
        <taxon>Crotonoideae</taxon>
        <taxon>Manihoteae</taxon>
        <taxon>Manihot</taxon>
    </lineage>
</organism>
<dbReference type="Proteomes" id="UP000091857">
    <property type="component" value="Chromosome 16"/>
</dbReference>
<dbReference type="PANTHER" id="PTHR48007">
    <property type="entry name" value="LEUCINE-RICH REPEAT RECEPTOR-LIKE PROTEIN KINASE PXC1"/>
    <property type="match status" value="1"/>
</dbReference>
<evidence type="ECO:0000256" key="13">
    <source>
        <dbReference type="ARBA" id="ARBA00022989"/>
    </source>
</evidence>
<keyword evidence="5" id="KW-0433">Leucine-rich repeat</keyword>
<dbReference type="InterPro" id="IPR046959">
    <property type="entry name" value="PRK1-6/SRF4-like"/>
</dbReference>
<feature type="signal peptide" evidence="20">
    <location>
        <begin position="1"/>
        <end position="23"/>
    </location>
</feature>
<evidence type="ECO:0000256" key="2">
    <source>
        <dbReference type="ARBA" id="ARBA00008684"/>
    </source>
</evidence>
<reference evidence="23" key="1">
    <citation type="journal article" date="2016" name="Nat. Biotechnol.">
        <title>Sequencing wild and cultivated cassava and related species reveals extensive interspecific hybridization and genetic diversity.</title>
        <authorList>
            <person name="Bredeson J.V."/>
            <person name="Lyons J.B."/>
            <person name="Prochnik S.E."/>
            <person name="Wu G.A."/>
            <person name="Ha C.M."/>
            <person name="Edsinger-Gonzales E."/>
            <person name="Grimwood J."/>
            <person name="Schmutz J."/>
            <person name="Rabbi I.Y."/>
            <person name="Egesi C."/>
            <person name="Nauluvula P."/>
            <person name="Lebot V."/>
            <person name="Ndunguru J."/>
            <person name="Mkamilo G."/>
            <person name="Bart R.S."/>
            <person name="Setter T.L."/>
            <person name="Gleadow R.M."/>
            <person name="Kulakow P."/>
            <person name="Ferguson M.E."/>
            <person name="Rounsley S."/>
            <person name="Rokhsar D.S."/>
        </authorList>
    </citation>
    <scope>NUCLEOTIDE SEQUENCE [LARGE SCALE GENOMIC DNA]</scope>
    <source>
        <strain evidence="23">cv. AM560-2</strain>
    </source>
</reference>
<dbReference type="SUPFAM" id="SSF52058">
    <property type="entry name" value="L domain-like"/>
    <property type="match status" value="1"/>
</dbReference>
<dbReference type="EC" id="2.7.11.1" evidence="3"/>
<evidence type="ECO:0000256" key="9">
    <source>
        <dbReference type="ARBA" id="ARBA00022737"/>
    </source>
</evidence>
<comment type="caution">
    <text evidence="22">The sequence shown here is derived from an EMBL/GenBank/DDBJ whole genome shotgun (WGS) entry which is preliminary data.</text>
</comment>
<dbReference type="GO" id="GO:0005524">
    <property type="term" value="F:ATP binding"/>
    <property type="evidence" value="ECO:0007669"/>
    <property type="project" value="UniProtKB-KW"/>
</dbReference>
<dbReference type="Gene3D" id="1.10.510.10">
    <property type="entry name" value="Transferase(Phosphotransferase) domain 1"/>
    <property type="match status" value="1"/>
</dbReference>
<keyword evidence="8 20" id="KW-0732">Signal</keyword>
<dbReference type="AlphaFoldDB" id="A0A2C9UBC3"/>
<evidence type="ECO:0000256" key="5">
    <source>
        <dbReference type="ARBA" id="ARBA00022614"/>
    </source>
</evidence>
<comment type="catalytic activity">
    <reaction evidence="16">
        <text>L-threonyl-[protein] + ATP = O-phospho-L-threonyl-[protein] + ADP + H(+)</text>
        <dbReference type="Rhea" id="RHEA:46608"/>
        <dbReference type="Rhea" id="RHEA-COMP:11060"/>
        <dbReference type="Rhea" id="RHEA-COMP:11605"/>
        <dbReference type="ChEBI" id="CHEBI:15378"/>
        <dbReference type="ChEBI" id="CHEBI:30013"/>
        <dbReference type="ChEBI" id="CHEBI:30616"/>
        <dbReference type="ChEBI" id="CHEBI:61977"/>
        <dbReference type="ChEBI" id="CHEBI:456216"/>
        <dbReference type="EC" id="2.7.11.1"/>
    </reaction>
</comment>
<evidence type="ECO:0000256" key="8">
    <source>
        <dbReference type="ARBA" id="ARBA00022729"/>
    </source>
</evidence>
<dbReference type="GO" id="GO:0004674">
    <property type="term" value="F:protein serine/threonine kinase activity"/>
    <property type="evidence" value="ECO:0000318"/>
    <property type="project" value="GO_Central"/>
</dbReference>
<dbReference type="EMBL" id="CM004402">
    <property type="protein sequence ID" value="OAY27598.1"/>
    <property type="molecule type" value="Genomic_DNA"/>
</dbReference>
<feature type="region of interest" description="Disordered" evidence="18">
    <location>
        <begin position="590"/>
        <end position="609"/>
    </location>
</feature>
<keyword evidence="12" id="KW-0067">ATP-binding</keyword>
<evidence type="ECO:0000256" key="16">
    <source>
        <dbReference type="ARBA" id="ARBA00047899"/>
    </source>
</evidence>
<dbReference type="InterPro" id="IPR011009">
    <property type="entry name" value="Kinase-like_dom_sf"/>
</dbReference>
<keyword evidence="11" id="KW-0418">Kinase</keyword>
<dbReference type="PANTHER" id="PTHR48007:SF67">
    <property type="entry name" value="POLLEN RECEPTOR-LIKE KINASE 1"/>
    <property type="match status" value="1"/>
</dbReference>
<dbReference type="Gene3D" id="3.80.10.10">
    <property type="entry name" value="Ribonuclease Inhibitor"/>
    <property type="match status" value="2"/>
</dbReference>
<evidence type="ECO:0000256" key="6">
    <source>
        <dbReference type="ARBA" id="ARBA00022679"/>
    </source>
</evidence>
<dbReference type="Pfam" id="PF00069">
    <property type="entry name" value="Pkinase"/>
    <property type="match status" value="1"/>
</dbReference>
<dbReference type="InterPro" id="IPR001611">
    <property type="entry name" value="Leu-rich_rpt"/>
</dbReference>
<evidence type="ECO:0000313" key="22">
    <source>
        <dbReference type="EMBL" id="OAY27598.1"/>
    </source>
</evidence>
<evidence type="ECO:0000259" key="21">
    <source>
        <dbReference type="PROSITE" id="PS50011"/>
    </source>
</evidence>
<dbReference type="Pfam" id="PF08263">
    <property type="entry name" value="LRRNT_2"/>
    <property type="match status" value="1"/>
</dbReference>
<gene>
    <name evidence="22" type="ORF">MANES_16G138100v8</name>
</gene>
<comment type="catalytic activity">
    <reaction evidence="17">
        <text>L-seryl-[protein] + ATP = O-phospho-L-seryl-[protein] + ADP + H(+)</text>
        <dbReference type="Rhea" id="RHEA:17989"/>
        <dbReference type="Rhea" id="RHEA-COMP:9863"/>
        <dbReference type="Rhea" id="RHEA-COMP:11604"/>
        <dbReference type="ChEBI" id="CHEBI:15378"/>
        <dbReference type="ChEBI" id="CHEBI:29999"/>
        <dbReference type="ChEBI" id="CHEBI:30616"/>
        <dbReference type="ChEBI" id="CHEBI:83421"/>
        <dbReference type="ChEBI" id="CHEBI:456216"/>
        <dbReference type="EC" id="2.7.11.1"/>
    </reaction>
</comment>
<comment type="subcellular location">
    <subcellularLocation>
        <location evidence="1">Membrane</location>
        <topology evidence="1">Single-pass membrane protein</topology>
    </subcellularLocation>
</comment>
<evidence type="ECO:0000256" key="15">
    <source>
        <dbReference type="ARBA" id="ARBA00023170"/>
    </source>
</evidence>
<dbReference type="InterPro" id="IPR032675">
    <property type="entry name" value="LRR_dom_sf"/>
</dbReference>
<dbReference type="PROSITE" id="PS50011">
    <property type="entry name" value="PROTEIN_KINASE_DOM"/>
    <property type="match status" value="1"/>
</dbReference>
<evidence type="ECO:0000313" key="23">
    <source>
        <dbReference type="Proteomes" id="UP000091857"/>
    </source>
</evidence>
<dbReference type="GO" id="GO:0005886">
    <property type="term" value="C:plasma membrane"/>
    <property type="evidence" value="ECO:0000318"/>
    <property type="project" value="GO_Central"/>
</dbReference>
<evidence type="ECO:0000256" key="18">
    <source>
        <dbReference type="SAM" id="MobiDB-lite"/>
    </source>
</evidence>
<keyword evidence="13 19" id="KW-1133">Transmembrane helix</keyword>
<feature type="transmembrane region" description="Helical" evidence="19">
    <location>
        <begin position="231"/>
        <end position="253"/>
    </location>
</feature>
<evidence type="ECO:0000256" key="17">
    <source>
        <dbReference type="ARBA" id="ARBA00048679"/>
    </source>
</evidence>
<evidence type="ECO:0000256" key="12">
    <source>
        <dbReference type="ARBA" id="ARBA00022840"/>
    </source>
</evidence>
<dbReference type="InterPro" id="IPR000719">
    <property type="entry name" value="Prot_kinase_dom"/>
</dbReference>
<dbReference type="OrthoDB" id="418615at2759"/>
<proteinExistence type="inferred from homology"/>
<keyword evidence="7 19" id="KW-0812">Transmembrane</keyword>
<evidence type="ECO:0000256" key="3">
    <source>
        <dbReference type="ARBA" id="ARBA00012513"/>
    </source>
</evidence>
<dbReference type="Gramene" id="Manes.16G138100.1.v8.1">
    <property type="protein sequence ID" value="Manes.16G138100.1.v8.1.CDS"/>
    <property type="gene ID" value="Manes.16G138100.v8.1"/>
</dbReference>
<evidence type="ECO:0000256" key="14">
    <source>
        <dbReference type="ARBA" id="ARBA00023136"/>
    </source>
</evidence>
<evidence type="ECO:0000256" key="7">
    <source>
        <dbReference type="ARBA" id="ARBA00022692"/>
    </source>
</evidence>
<protein>
    <recommendedName>
        <fullName evidence="3">non-specific serine/threonine protein kinase</fullName>
        <ecNumber evidence="3">2.7.11.1</ecNumber>
    </recommendedName>
</protein>
<dbReference type="Gene3D" id="3.30.200.20">
    <property type="entry name" value="Phosphorylase Kinase, domain 1"/>
    <property type="match status" value="1"/>
</dbReference>
<evidence type="ECO:0000256" key="1">
    <source>
        <dbReference type="ARBA" id="ARBA00004167"/>
    </source>
</evidence>
<evidence type="ECO:0000256" key="11">
    <source>
        <dbReference type="ARBA" id="ARBA00022777"/>
    </source>
</evidence>
<dbReference type="FunFam" id="3.30.200.20:FF:000307">
    <property type="entry name" value="pollen receptor-like kinase 1"/>
    <property type="match status" value="1"/>
</dbReference>
<evidence type="ECO:0000256" key="10">
    <source>
        <dbReference type="ARBA" id="ARBA00022741"/>
    </source>
</evidence>
<evidence type="ECO:0000256" key="4">
    <source>
        <dbReference type="ARBA" id="ARBA00022553"/>
    </source>
</evidence>
<keyword evidence="14 19" id="KW-0472">Membrane</keyword>
<accession>A0A2C9UBC3</accession>
<keyword evidence="4" id="KW-0597">Phosphoprotein</keyword>
<keyword evidence="10" id="KW-0547">Nucleotide-binding</keyword>
<dbReference type="SUPFAM" id="SSF56112">
    <property type="entry name" value="Protein kinase-like (PK-like)"/>
    <property type="match status" value="1"/>
</dbReference>
<evidence type="ECO:0000256" key="20">
    <source>
        <dbReference type="SAM" id="SignalP"/>
    </source>
</evidence>
<comment type="similarity">
    <text evidence="2">Belongs to the protein kinase superfamily. Ser/Thr protein kinase family.</text>
</comment>
<dbReference type="FunFam" id="1.10.510.10:FF:000480">
    <property type="entry name" value="Pollen receptor-like kinase 1"/>
    <property type="match status" value="1"/>
</dbReference>
<sequence>MGRAVECWIPLLLLFFLPTSSSSDSNAAILITFKNLLTNSEALYNWNETVNPCNWVGLHCKDGAIDKLALESMGLSGKIDIDLLVQLPKLRALSLMNNSFEGPLPALNKLASLRALYLSSNKFSGELADDAFAGMNSLIQLYLANNNFTGPIPSSLLPLSKLVRLSLENNQFEGQIPDFQQNFSLFNVSNNHLNGEIPAALASINPTSFAGNDGLCGKPLSACKSSKKKTIIIIVVVTASVIALAVLIAFAYFRGSRKKTTQVKQLQVQGTKAQTKFAVMGQNEFARSPDNDHKGQLHLVRNDRERFDLQDLLRASAEVLGSGNFGSSYKALLLDGPAMVVKRFREMNNVGKQEFQEHMSRLGRLSHRNLLPLVAFYYRKDEKLLIFDFVENGSLASHLHAKRASGQPALDWPTRLKIVKGVARGLAYLHKEFPTLTLPHGHLKSSNVLLDHTFEPLLTDYGLVPVVNKPHAQQVMVAYKSPEFTRSDRTTRKTDVWSLGILILELLTGKFPANYLRQGKGANADLATWVNSVVREEWTGEVFDMDMRGTKNGEGEMLKLLKIGMCCCEWRVERRWDLREAVDKIEELKERDNDDDLSSNASEGEFCSSRAMTEDDFSFSING</sequence>
<name>A0A2C9UBC3_MANES</name>